<feature type="transmembrane region" description="Helical" evidence="1">
    <location>
        <begin position="6"/>
        <end position="30"/>
    </location>
</feature>
<keyword evidence="1" id="KW-0472">Membrane</keyword>
<keyword evidence="3" id="KW-1185">Reference proteome</keyword>
<feature type="transmembrane region" description="Helical" evidence="1">
    <location>
        <begin position="195"/>
        <end position="216"/>
    </location>
</feature>
<evidence type="ECO:0000313" key="2">
    <source>
        <dbReference type="EMBL" id="MBC2595861.1"/>
    </source>
</evidence>
<dbReference type="Gene3D" id="1.20.1280.290">
    <property type="match status" value="1"/>
</dbReference>
<dbReference type="AlphaFoldDB" id="A0A842HL48"/>
<accession>A0A842HL48</accession>
<feature type="transmembrane region" description="Helical" evidence="1">
    <location>
        <begin position="74"/>
        <end position="94"/>
    </location>
</feature>
<keyword evidence="1" id="KW-0812">Transmembrane</keyword>
<keyword evidence="1" id="KW-1133">Transmembrane helix</keyword>
<dbReference type="Proteomes" id="UP000546464">
    <property type="component" value="Unassembled WGS sequence"/>
</dbReference>
<name>A0A842HL48_9BACT</name>
<feature type="transmembrane region" description="Helical" evidence="1">
    <location>
        <begin position="132"/>
        <end position="151"/>
    </location>
</feature>
<comment type="caution">
    <text evidence="2">The sequence shown here is derived from an EMBL/GenBank/DDBJ whole genome shotgun (WGS) entry which is preliminary data.</text>
</comment>
<evidence type="ECO:0000256" key="1">
    <source>
        <dbReference type="SAM" id="Phobius"/>
    </source>
</evidence>
<feature type="transmembrane region" description="Helical" evidence="1">
    <location>
        <begin position="171"/>
        <end position="189"/>
    </location>
</feature>
<organism evidence="2 3">
    <name type="scientific">Ruficoccus amylovorans</name>
    <dbReference type="NCBI Taxonomy" id="1804625"/>
    <lineage>
        <taxon>Bacteria</taxon>
        <taxon>Pseudomonadati</taxon>
        <taxon>Verrucomicrobiota</taxon>
        <taxon>Opitutia</taxon>
        <taxon>Puniceicoccales</taxon>
        <taxon>Cerasicoccaceae</taxon>
        <taxon>Ruficoccus</taxon>
    </lineage>
</organism>
<sequence length="232" mass="25502">MSSYHITGIISALLSILASAGLATQVRLLWKRHRERPEGESISEGLSLNRFVTSFIVFLALFTYGGGLNPFNHYLVWPRVIGSLLVLLILWMIFRDRQCRGSAWAFIGCLSAFLVSVLVVVLGRPIETPNPVVLPALVVIVSLLYLQGGIIQMQMIRRLRKAGGLSCGMHLLFVLKDISLVTFAVAMGARDGWPILFTCAIGLTVNVGTLWCFGWVRRQDFSDPAAKDAVAG</sequence>
<reference evidence="2 3" key="1">
    <citation type="submission" date="2020-07" db="EMBL/GenBank/DDBJ databases">
        <authorList>
            <person name="Feng X."/>
        </authorList>
    </citation>
    <scope>NUCLEOTIDE SEQUENCE [LARGE SCALE GENOMIC DNA]</scope>
    <source>
        <strain evidence="2 3">JCM31066</strain>
    </source>
</reference>
<feature type="transmembrane region" description="Helical" evidence="1">
    <location>
        <begin position="51"/>
        <end position="68"/>
    </location>
</feature>
<gene>
    <name evidence="2" type="ORF">H5P28_16475</name>
</gene>
<dbReference type="EMBL" id="JACHVB010000054">
    <property type="protein sequence ID" value="MBC2595861.1"/>
    <property type="molecule type" value="Genomic_DNA"/>
</dbReference>
<proteinExistence type="predicted"/>
<evidence type="ECO:0000313" key="3">
    <source>
        <dbReference type="Proteomes" id="UP000546464"/>
    </source>
</evidence>
<protein>
    <submittedName>
        <fullName evidence="2">Uncharacterized protein</fullName>
    </submittedName>
</protein>
<dbReference type="RefSeq" id="WP_185676796.1">
    <property type="nucleotide sequence ID" value="NZ_JACHVB010000054.1"/>
</dbReference>
<feature type="transmembrane region" description="Helical" evidence="1">
    <location>
        <begin position="103"/>
        <end position="126"/>
    </location>
</feature>